<evidence type="ECO:0000256" key="11">
    <source>
        <dbReference type="RuleBase" id="RU000639"/>
    </source>
</evidence>
<sequence>MSEEKKPGSPEEPTINADEAGAPSSEAAPVEETPAGDDLTALLEQKEAEIQSLKDKLLRQAADMENTRKRLERDRAEAIAYANESLIRELLAVVDNLERAIQHAAQDTDKQTLLEGVKMTHKHFLDTLARFGCRPFESQGKDFDPCFHEAILQQESEEHPSNTVIQEFQKGYTLHDRLLRPALVAVSKGTRTATCSHESERPA</sequence>
<evidence type="ECO:0000256" key="13">
    <source>
        <dbReference type="SAM" id="MobiDB-lite"/>
    </source>
</evidence>
<dbReference type="PANTHER" id="PTHR21237:SF23">
    <property type="entry name" value="GRPE PROTEIN HOMOLOG, MITOCHONDRIAL"/>
    <property type="match status" value="1"/>
</dbReference>
<evidence type="ECO:0000256" key="7">
    <source>
        <dbReference type="ARBA" id="ARBA00053401"/>
    </source>
</evidence>
<keyword evidence="4 10" id="KW-0963">Cytoplasm</keyword>
<reference evidence="14" key="1">
    <citation type="journal article" date="2020" name="mSystems">
        <title>Genome- and Community-Level Interaction Insights into Carbon Utilization and Element Cycling Functions of Hydrothermarchaeota in Hydrothermal Sediment.</title>
        <authorList>
            <person name="Zhou Z."/>
            <person name="Liu Y."/>
            <person name="Xu W."/>
            <person name="Pan J."/>
            <person name="Luo Z.H."/>
            <person name="Li M."/>
        </authorList>
    </citation>
    <scope>NUCLEOTIDE SEQUENCE [LARGE SCALE GENOMIC DNA]</scope>
    <source>
        <strain evidence="14">SpSt-456</strain>
    </source>
</reference>
<accession>A0A832EHU7</accession>
<dbReference type="NCBIfam" id="NF010748">
    <property type="entry name" value="PRK14150.1"/>
    <property type="match status" value="1"/>
</dbReference>
<evidence type="ECO:0000256" key="5">
    <source>
        <dbReference type="ARBA" id="ARBA00023016"/>
    </source>
</evidence>
<dbReference type="GO" id="GO:0042803">
    <property type="term" value="F:protein homodimerization activity"/>
    <property type="evidence" value="ECO:0007669"/>
    <property type="project" value="InterPro"/>
</dbReference>
<dbReference type="EMBL" id="DSTK01000005">
    <property type="protein sequence ID" value="HFK95784.1"/>
    <property type="molecule type" value="Genomic_DNA"/>
</dbReference>
<evidence type="ECO:0000256" key="12">
    <source>
        <dbReference type="RuleBase" id="RU004478"/>
    </source>
</evidence>
<evidence type="ECO:0000256" key="3">
    <source>
        <dbReference type="ARBA" id="ARBA00011738"/>
    </source>
</evidence>
<dbReference type="AlphaFoldDB" id="A0A832EHU7"/>
<evidence type="ECO:0000256" key="6">
    <source>
        <dbReference type="ARBA" id="ARBA00023186"/>
    </source>
</evidence>
<proteinExistence type="inferred from homology"/>
<dbReference type="PANTHER" id="PTHR21237">
    <property type="entry name" value="GRPE PROTEIN"/>
    <property type="match status" value="1"/>
</dbReference>
<dbReference type="CDD" id="cd00446">
    <property type="entry name" value="GrpE"/>
    <property type="match status" value="1"/>
</dbReference>
<evidence type="ECO:0000313" key="14">
    <source>
        <dbReference type="EMBL" id="HFK95784.1"/>
    </source>
</evidence>
<keyword evidence="6 10" id="KW-0143">Chaperone</keyword>
<dbReference type="Pfam" id="PF01025">
    <property type="entry name" value="GrpE"/>
    <property type="match status" value="1"/>
</dbReference>
<protein>
    <recommendedName>
        <fullName evidence="8 10">Protein GrpE</fullName>
    </recommendedName>
    <alternativeName>
        <fullName evidence="9 10">HSP-70 cofactor</fullName>
    </alternativeName>
</protein>
<name>A0A832EHU7_9BACT</name>
<dbReference type="GO" id="GO:0000774">
    <property type="term" value="F:adenyl-nucleotide exchange factor activity"/>
    <property type="evidence" value="ECO:0007669"/>
    <property type="project" value="InterPro"/>
</dbReference>
<comment type="similarity">
    <text evidence="2 10 12">Belongs to the GrpE family.</text>
</comment>
<dbReference type="Gene3D" id="3.90.20.20">
    <property type="match status" value="1"/>
</dbReference>
<dbReference type="SUPFAM" id="SSF51064">
    <property type="entry name" value="Head domain of nucleotide exchange factor GrpE"/>
    <property type="match status" value="1"/>
</dbReference>
<comment type="subunit">
    <text evidence="3 10">Homodimer.</text>
</comment>
<gene>
    <name evidence="10 14" type="primary">grpE</name>
    <name evidence="14" type="ORF">ENS06_00500</name>
</gene>
<evidence type="ECO:0000256" key="1">
    <source>
        <dbReference type="ARBA" id="ARBA00004496"/>
    </source>
</evidence>
<dbReference type="GO" id="GO:0051087">
    <property type="term" value="F:protein-folding chaperone binding"/>
    <property type="evidence" value="ECO:0007669"/>
    <property type="project" value="InterPro"/>
</dbReference>
<dbReference type="SUPFAM" id="SSF58014">
    <property type="entry name" value="Coiled-coil domain of nucleotide exchange factor GrpE"/>
    <property type="match status" value="1"/>
</dbReference>
<dbReference type="InterPro" id="IPR000740">
    <property type="entry name" value="GrpE"/>
</dbReference>
<dbReference type="GO" id="GO:0006457">
    <property type="term" value="P:protein folding"/>
    <property type="evidence" value="ECO:0007669"/>
    <property type="project" value="InterPro"/>
</dbReference>
<organism evidence="14">
    <name type="scientific">Desulfacinum infernum</name>
    <dbReference type="NCBI Taxonomy" id="35837"/>
    <lineage>
        <taxon>Bacteria</taxon>
        <taxon>Pseudomonadati</taxon>
        <taxon>Thermodesulfobacteriota</taxon>
        <taxon>Syntrophobacteria</taxon>
        <taxon>Syntrophobacterales</taxon>
        <taxon>Syntrophobacteraceae</taxon>
        <taxon>Desulfacinum</taxon>
    </lineage>
</organism>
<dbReference type="InterPro" id="IPR009012">
    <property type="entry name" value="GrpE_head"/>
</dbReference>
<evidence type="ECO:0000256" key="8">
    <source>
        <dbReference type="ARBA" id="ARBA00072274"/>
    </source>
</evidence>
<dbReference type="PROSITE" id="PS01071">
    <property type="entry name" value="GRPE"/>
    <property type="match status" value="1"/>
</dbReference>
<evidence type="ECO:0000256" key="2">
    <source>
        <dbReference type="ARBA" id="ARBA00009054"/>
    </source>
</evidence>
<comment type="function">
    <text evidence="7 10 11">Participates actively in the response to hyperosmotic and heat shock by preventing the aggregation of stress-denatured proteins, in association with DnaK and GrpE. It is the nucleotide exchange factor for DnaK and may function as a thermosensor. Unfolded proteins bind initially to DnaJ; upon interaction with the DnaJ-bound protein, DnaK hydrolyzes its bound ATP, resulting in the formation of a stable complex. GrpE releases ADP from DnaK; ATP binding to DnaK triggers the release of the substrate protein, thus completing the reaction cycle. Several rounds of ATP-dependent interactions between DnaJ, DnaK and GrpE are required for fully efficient folding.</text>
</comment>
<evidence type="ECO:0000256" key="10">
    <source>
        <dbReference type="HAMAP-Rule" id="MF_01151"/>
    </source>
</evidence>
<dbReference type="GO" id="GO:0051082">
    <property type="term" value="F:unfolded protein binding"/>
    <property type="evidence" value="ECO:0007669"/>
    <property type="project" value="TreeGrafter"/>
</dbReference>
<feature type="region of interest" description="Disordered" evidence="13">
    <location>
        <begin position="1"/>
        <end position="38"/>
    </location>
</feature>
<dbReference type="FunFam" id="2.30.22.10:FF:000001">
    <property type="entry name" value="Protein GrpE"/>
    <property type="match status" value="1"/>
</dbReference>
<comment type="subcellular location">
    <subcellularLocation>
        <location evidence="1 10">Cytoplasm</location>
    </subcellularLocation>
</comment>
<dbReference type="InterPro" id="IPR013805">
    <property type="entry name" value="GrpE_CC"/>
</dbReference>
<evidence type="ECO:0000256" key="4">
    <source>
        <dbReference type="ARBA" id="ARBA00022490"/>
    </source>
</evidence>
<comment type="caution">
    <text evidence="14">The sequence shown here is derived from an EMBL/GenBank/DDBJ whole genome shotgun (WGS) entry which is preliminary data.</text>
</comment>
<dbReference type="PRINTS" id="PR00773">
    <property type="entry name" value="GRPEPROTEIN"/>
</dbReference>
<evidence type="ECO:0000256" key="9">
    <source>
        <dbReference type="ARBA" id="ARBA00076414"/>
    </source>
</evidence>
<dbReference type="GO" id="GO:0005737">
    <property type="term" value="C:cytoplasm"/>
    <property type="evidence" value="ECO:0007669"/>
    <property type="project" value="UniProtKB-SubCell"/>
</dbReference>
<keyword evidence="5 10" id="KW-0346">Stress response</keyword>
<dbReference type="Gene3D" id="2.30.22.10">
    <property type="entry name" value="Head domain of nucleotide exchange factor GrpE"/>
    <property type="match status" value="1"/>
</dbReference>
<dbReference type="NCBIfam" id="NF010738">
    <property type="entry name" value="PRK14140.1"/>
    <property type="match status" value="1"/>
</dbReference>
<dbReference type="HAMAP" id="MF_01151">
    <property type="entry name" value="GrpE"/>
    <property type="match status" value="1"/>
</dbReference>